<dbReference type="OrthoDB" id="1600564at2759"/>
<reference evidence="1 2" key="1">
    <citation type="submission" date="2018-02" db="EMBL/GenBank/DDBJ databases">
        <title>Genome sequence of the basidiomycete white-rot fungus Phlebia centrifuga.</title>
        <authorList>
            <person name="Granchi Z."/>
            <person name="Peng M."/>
            <person name="de Vries R.P."/>
            <person name="Hilden K."/>
            <person name="Makela M.R."/>
            <person name="Grigoriev I."/>
            <person name="Riley R."/>
        </authorList>
    </citation>
    <scope>NUCLEOTIDE SEQUENCE [LARGE SCALE GENOMIC DNA]</scope>
    <source>
        <strain evidence="1 2">FBCC195</strain>
    </source>
</reference>
<sequence>MLAQSTSAQATEKSVIAGFNTKLAARAAALETNNTGVATWVWDSNTAFTTVLNNPTAYGFVDSVSYGNTGDFWGCCSTNLGSTGWGIACQHCVVKGRIWGNNSFLGWFISEL</sequence>
<comment type="caution">
    <text evidence="1">The sequence shown here is derived from an EMBL/GenBank/DDBJ whole genome shotgun (WGS) entry which is preliminary data.</text>
</comment>
<protein>
    <submittedName>
        <fullName evidence="1">Uncharacterized protein</fullName>
    </submittedName>
</protein>
<dbReference type="EMBL" id="MLYV02000464">
    <property type="protein sequence ID" value="PSR93970.1"/>
    <property type="molecule type" value="Genomic_DNA"/>
</dbReference>
<name>A0A2R6PN63_9APHY</name>
<evidence type="ECO:0000313" key="2">
    <source>
        <dbReference type="Proteomes" id="UP000186601"/>
    </source>
</evidence>
<evidence type="ECO:0000313" key="1">
    <source>
        <dbReference type="EMBL" id="PSR93970.1"/>
    </source>
</evidence>
<organism evidence="1 2">
    <name type="scientific">Hermanssonia centrifuga</name>
    <dbReference type="NCBI Taxonomy" id="98765"/>
    <lineage>
        <taxon>Eukaryota</taxon>
        <taxon>Fungi</taxon>
        <taxon>Dikarya</taxon>
        <taxon>Basidiomycota</taxon>
        <taxon>Agaricomycotina</taxon>
        <taxon>Agaricomycetes</taxon>
        <taxon>Polyporales</taxon>
        <taxon>Meruliaceae</taxon>
        <taxon>Hermanssonia</taxon>
    </lineage>
</organism>
<proteinExistence type="predicted"/>
<dbReference type="Gene3D" id="3.40.50.1110">
    <property type="entry name" value="SGNH hydrolase"/>
    <property type="match status" value="1"/>
</dbReference>
<gene>
    <name evidence="1" type="ORF">PHLCEN_2v4572</name>
</gene>
<keyword evidence="2" id="KW-1185">Reference proteome</keyword>
<dbReference type="InterPro" id="IPR036514">
    <property type="entry name" value="SGNH_hydro_sf"/>
</dbReference>
<dbReference type="AlphaFoldDB" id="A0A2R6PN63"/>
<accession>A0A2R6PN63</accession>
<dbReference type="STRING" id="98765.A0A2R6PN63"/>
<dbReference type="Proteomes" id="UP000186601">
    <property type="component" value="Unassembled WGS sequence"/>
</dbReference>